<dbReference type="Proteomes" id="UP000887572">
    <property type="component" value="Unplaced"/>
</dbReference>
<feature type="region of interest" description="Disordered" evidence="1">
    <location>
        <begin position="38"/>
        <end position="66"/>
    </location>
</feature>
<feature type="region of interest" description="Disordered" evidence="1">
    <location>
        <begin position="132"/>
        <end position="206"/>
    </location>
</feature>
<dbReference type="AlphaFoldDB" id="A0A914H4P7"/>
<evidence type="ECO:0000313" key="2">
    <source>
        <dbReference type="Proteomes" id="UP000887572"/>
    </source>
</evidence>
<reference evidence="3" key="1">
    <citation type="submission" date="2022-11" db="UniProtKB">
        <authorList>
            <consortium name="WormBaseParasite"/>
        </authorList>
    </citation>
    <scope>IDENTIFICATION</scope>
</reference>
<feature type="region of interest" description="Disordered" evidence="1">
    <location>
        <begin position="84"/>
        <end position="114"/>
    </location>
</feature>
<keyword evidence="2" id="KW-1185">Reference proteome</keyword>
<protein>
    <submittedName>
        <fullName evidence="3">Uncharacterized protein</fullName>
    </submittedName>
</protein>
<dbReference type="WBParaSite" id="Gr19_v10_g13628.t1">
    <property type="protein sequence ID" value="Gr19_v10_g13628.t1"/>
    <property type="gene ID" value="Gr19_v10_g13628"/>
</dbReference>
<organism evidence="2 3">
    <name type="scientific">Globodera rostochiensis</name>
    <name type="common">Golden nematode worm</name>
    <name type="synonym">Heterodera rostochiensis</name>
    <dbReference type="NCBI Taxonomy" id="31243"/>
    <lineage>
        <taxon>Eukaryota</taxon>
        <taxon>Metazoa</taxon>
        <taxon>Ecdysozoa</taxon>
        <taxon>Nematoda</taxon>
        <taxon>Chromadorea</taxon>
        <taxon>Rhabditida</taxon>
        <taxon>Tylenchina</taxon>
        <taxon>Tylenchomorpha</taxon>
        <taxon>Tylenchoidea</taxon>
        <taxon>Heteroderidae</taxon>
        <taxon>Heteroderinae</taxon>
        <taxon>Globodera</taxon>
    </lineage>
</organism>
<evidence type="ECO:0000256" key="1">
    <source>
        <dbReference type="SAM" id="MobiDB-lite"/>
    </source>
</evidence>
<feature type="compositionally biased region" description="Basic and acidic residues" evidence="1">
    <location>
        <begin position="191"/>
        <end position="200"/>
    </location>
</feature>
<evidence type="ECO:0000313" key="3">
    <source>
        <dbReference type="WBParaSite" id="Gr19_v10_g13628.t1"/>
    </source>
</evidence>
<proteinExistence type="predicted"/>
<accession>A0A914H4P7</accession>
<sequence length="206" mass="23208">MGYLRYDIHLDQFQKPGPEFEQISKKSFGERCYLERDDDWQGKRRPKKSSVCLSQKMASPGDQSLKESLECPVCKDLFSEPKQGVDVAAPSSSAPAVPPRPISKTKERNLRKRKTIERRMAEERATFYAPVRGIFMGGTGEEMPPPEQLQRHHQQQQQQQPPSSSALATTGPHISALNDVDDGTDENGAGDVKKAREELKKKSHIY</sequence>
<name>A0A914H4P7_GLORO</name>